<feature type="compositionally biased region" description="Basic and acidic residues" evidence="1">
    <location>
        <begin position="212"/>
        <end position="221"/>
    </location>
</feature>
<dbReference type="EMBL" id="RCMI01000394">
    <property type="protein sequence ID" value="KAG2913369.1"/>
    <property type="molecule type" value="Genomic_DNA"/>
</dbReference>
<accession>A0A329SFW1</accession>
<organism evidence="7 8">
    <name type="scientific">Phytophthora cactorum</name>
    <dbReference type="NCBI Taxonomy" id="29920"/>
    <lineage>
        <taxon>Eukaryota</taxon>
        <taxon>Sar</taxon>
        <taxon>Stramenopiles</taxon>
        <taxon>Oomycota</taxon>
        <taxon>Peronosporomycetes</taxon>
        <taxon>Peronosporales</taxon>
        <taxon>Peronosporaceae</taxon>
        <taxon>Phytophthora</taxon>
    </lineage>
</organism>
<evidence type="ECO:0000313" key="3">
    <source>
        <dbReference type="EMBL" id="KAG2847832.1"/>
    </source>
</evidence>
<dbReference type="EMBL" id="RCML01000779">
    <property type="protein sequence ID" value="KAG2969604.1"/>
    <property type="molecule type" value="Genomic_DNA"/>
</dbReference>
<evidence type="ECO:0000313" key="4">
    <source>
        <dbReference type="EMBL" id="KAG2913369.1"/>
    </source>
</evidence>
<reference evidence="7 8" key="1">
    <citation type="submission" date="2018-01" db="EMBL/GenBank/DDBJ databases">
        <title>Draft genome of the strawberry crown rot pathogen Phytophthora cactorum.</title>
        <authorList>
            <person name="Armitage A.D."/>
            <person name="Lysoe E."/>
            <person name="Nellist C.F."/>
            <person name="Harrison R.J."/>
            <person name="Brurberg M.B."/>
        </authorList>
    </citation>
    <scope>NUCLEOTIDE SEQUENCE [LARGE SCALE GENOMIC DNA]</scope>
    <source>
        <strain evidence="7 8">10300</strain>
    </source>
</reference>
<dbReference type="EMBL" id="RCMV01000403">
    <property type="protein sequence ID" value="KAG3217748.1"/>
    <property type="molecule type" value="Genomic_DNA"/>
</dbReference>
<feature type="compositionally biased region" description="Basic residues" evidence="1">
    <location>
        <begin position="200"/>
        <end position="211"/>
    </location>
</feature>
<evidence type="ECO:0000313" key="8">
    <source>
        <dbReference type="Proteomes" id="UP000251314"/>
    </source>
</evidence>
<reference evidence="3" key="2">
    <citation type="submission" date="2018-10" db="EMBL/GenBank/DDBJ databases">
        <title>Effector identification in a new, highly contiguous assembly of the strawberry crown rot pathogen Phytophthora cactorum.</title>
        <authorList>
            <person name="Armitage A.D."/>
            <person name="Nellist C.F."/>
            <person name="Bates H."/>
            <person name="Vickerstaff R.J."/>
            <person name="Harrison R.J."/>
        </authorList>
    </citation>
    <scope>NUCLEOTIDE SEQUENCE</scope>
    <source>
        <strain evidence="3">15-7</strain>
        <strain evidence="4">4032</strain>
        <strain evidence="5">P415</strain>
        <strain evidence="6">P421</strain>
    </source>
</reference>
<name>A0A329SFW1_9STRA</name>
<dbReference type="PANTHER" id="PTHR33223">
    <property type="entry name" value="CCHC-TYPE DOMAIN-CONTAINING PROTEIN"/>
    <property type="match status" value="1"/>
</dbReference>
<dbReference type="VEuPathDB" id="FungiDB:PC110_g8082"/>
<dbReference type="Proteomes" id="UP000735874">
    <property type="component" value="Unassembled WGS sequence"/>
</dbReference>
<dbReference type="EMBL" id="RCMG01000781">
    <property type="protein sequence ID" value="KAG2847832.1"/>
    <property type="molecule type" value="Genomic_DNA"/>
</dbReference>
<dbReference type="GO" id="GO:0003676">
    <property type="term" value="F:nucleic acid binding"/>
    <property type="evidence" value="ECO:0007669"/>
    <property type="project" value="InterPro"/>
</dbReference>
<feature type="region of interest" description="Disordered" evidence="1">
    <location>
        <begin position="173"/>
        <end position="221"/>
    </location>
</feature>
<dbReference type="GO" id="GO:0008270">
    <property type="term" value="F:zinc ion binding"/>
    <property type="evidence" value="ECO:0007669"/>
    <property type="project" value="InterPro"/>
</dbReference>
<dbReference type="InterPro" id="IPR045358">
    <property type="entry name" value="Ty3_capsid"/>
</dbReference>
<protein>
    <recommendedName>
        <fullName evidence="2">Ty3 transposon capsid-like protein domain-containing protein</fullName>
    </recommendedName>
</protein>
<dbReference type="Pfam" id="PF19259">
    <property type="entry name" value="Ty3_capsid"/>
    <property type="match status" value="1"/>
</dbReference>
<dbReference type="Proteomes" id="UP000697107">
    <property type="component" value="Unassembled WGS sequence"/>
</dbReference>
<gene>
    <name evidence="7" type="ORF">PC110_g8082</name>
    <name evidence="3" type="ORF">PC113_g17698</name>
    <name evidence="4" type="ORF">PC115_g12083</name>
    <name evidence="5" type="ORF">PC118_g17354</name>
    <name evidence="6" type="ORF">PC129_g11435</name>
</gene>
<sequence>MADRTRVPTNLPKFTGKRGKDVHEWLFQIENACRINSIPIEDASTRLPGIAGLAMEKPASGWFLHWSSTSRSEEHTWFFFREHELQHFEASNYQAILHEKLQRLKQTADIEPYNGEYSALIFHVEGMSMLDQVFCYANGLKPRTRSYVKLENPETLSDAMNLAVKYEVTHFVDDTHERQPREDKKRASANQTSGKDRPSKAKPFRGRGRFKAKSDAKRAESRTCHFCKKPGHLKVNCFAWNTQQGMQGNEQPRQ</sequence>
<dbReference type="Proteomes" id="UP000774804">
    <property type="component" value="Unassembled WGS sequence"/>
</dbReference>
<dbReference type="InterPro" id="IPR036875">
    <property type="entry name" value="Znf_CCHC_sf"/>
</dbReference>
<dbReference type="SUPFAM" id="SSF57756">
    <property type="entry name" value="Retrovirus zinc finger-like domains"/>
    <property type="match status" value="1"/>
</dbReference>
<dbReference type="AlphaFoldDB" id="A0A329SFW1"/>
<evidence type="ECO:0000259" key="2">
    <source>
        <dbReference type="Pfam" id="PF19259"/>
    </source>
</evidence>
<dbReference type="Proteomes" id="UP000760860">
    <property type="component" value="Unassembled WGS sequence"/>
</dbReference>
<dbReference type="OrthoDB" id="105920at2759"/>
<evidence type="ECO:0000256" key="1">
    <source>
        <dbReference type="SAM" id="MobiDB-lite"/>
    </source>
</evidence>
<comment type="caution">
    <text evidence="7">The sequence shown here is derived from an EMBL/GenBank/DDBJ whole genome shotgun (WGS) entry which is preliminary data.</text>
</comment>
<feature type="domain" description="Ty3 transposon capsid-like protein" evidence="2">
    <location>
        <begin position="54"/>
        <end position="169"/>
    </location>
</feature>
<dbReference type="EMBL" id="MJFZ01000163">
    <property type="protein sequence ID" value="RAW35615.1"/>
    <property type="molecule type" value="Genomic_DNA"/>
</dbReference>
<proteinExistence type="predicted"/>
<evidence type="ECO:0000313" key="7">
    <source>
        <dbReference type="EMBL" id="RAW35615.1"/>
    </source>
</evidence>
<evidence type="ECO:0000313" key="6">
    <source>
        <dbReference type="EMBL" id="KAG3217748.1"/>
    </source>
</evidence>
<dbReference type="Proteomes" id="UP000251314">
    <property type="component" value="Unassembled WGS sequence"/>
</dbReference>
<feature type="compositionally biased region" description="Basic and acidic residues" evidence="1">
    <location>
        <begin position="173"/>
        <end position="186"/>
    </location>
</feature>
<keyword evidence="8" id="KW-1185">Reference proteome</keyword>
<dbReference type="PANTHER" id="PTHR33223:SF6">
    <property type="entry name" value="CCHC-TYPE DOMAIN-CONTAINING PROTEIN"/>
    <property type="match status" value="1"/>
</dbReference>
<evidence type="ECO:0000313" key="5">
    <source>
        <dbReference type="EMBL" id="KAG2969604.1"/>
    </source>
</evidence>